<dbReference type="InterPro" id="IPR052177">
    <property type="entry name" value="Divisome_Glycosyl_Hydrolase"/>
</dbReference>
<evidence type="ECO:0000313" key="5">
    <source>
        <dbReference type="Proteomes" id="UP000593846"/>
    </source>
</evidence>
<feature type="domain" description="Glycosyl hydrolase-like 10" evidence="3">
    <location>
        <begin position="119"/>
        <end position="262"/>
    </location>
</feature>
<dbReference type="InterPro" id="IPR017853">
    <property type="entry name" value="GH"/>
</dbReference>
<sequence length="502" mass="56824">MSNSAFTLEKTILFWRCVLATIFTGTLLISPLSNQPAKAQLRQYCQLSAAAAKAKEDLRLAALKGNQDAQKRYQQLVKQHGQELQNCRDRTWPQVQAVWLRLYPCDIQPGAIEQVMDRIVNRGYNQVYLEVFYDGQVLLPAANNPTVWPSAIRTPGAENIDLMATAIQKGRERGLKVYAWMFTKNFGYTYALRPDRQDAIARNGKGQTSLEVTDNNSQVFVDPYNLQAKQDFYQMVQEVVRRKPDGVLFDYVRYPRQEGPDSVATRVSDLWLFSPATQAALLRRAQNNKGLELIRRFIARGYITAGDINELDQLHTDETEPMWQGRIPQPVETESRPSASQRQPLLQWQLWQLAVAHAMQGILDFVSLAAYPAQQQGIPAGVVFFPDGNQTIGQGYDSRLQPWDRFPNSLEWHPMSYATCGTASCIVQQVQRVLDAAPPGTKVIPALAGTWGSSMSNRPSLEVQMEALRQFAPQLPGVSHFAYSWLYPEHDKDRKFCRVPSQ</sequence>
<keyword evidence="2" id="KW-0472">Membrane</keyword>
<dbReference type="PANTHER" id="PTHR43405">
    <property type="entry name" value="GLYCOSYL HYDROLASE DIGH"/>
    <property type="match status" value="1"/>
</dbReference>
<keyword evidence="2" id="KW-0812">Transmembrane</keyword>
<dbReference type="EMBL" id="CP063311">
    <property type="protein sequence ID" value="QOV24366.1"/>
    <property type="molecule type" value="Genomic_DNA"/>
</dbReference>
<name>A0A7S6RGA7_9CYAN</name>
<keyword evidence="1" id="KW-0732">Signal</keyword>
<keyword evidence="2" id="KW-1133">Transmembrane helix</keyword>
<dbReference type="GO" id="GO:0016787">
    <property type="term" value="F:hydrolase activity"/>
    <property type="evidence" value="ECO:0007669"/>
    <property type="project" value="UniProtKB-KW"/>
</dbReference>
<dbReference type="Proteomes" id="UP000593846">
    <property type="component" value="Chromosome"/>
</dbReference>
<evidence type="ECO:0000313" key="4">
    <source>
        <dbReference type="EMBL" id="QOV24366.1"/>
    </source>
</evidence>
<reference evidence="5" key="1">
    <citation type="submission" date="2020-10" db="EMBL/GenBank/DDBJ databases">
        <title>Genome-based taxonomic classification of the species Anabaenopsis elenkinii.</title>
        <authorList>
            <person name="Delbaje E."/>
            <person name="Andreote A.P.D."/>
            <person name="Pellegrinetti T.A."/>
            <person name="Cruz R.B."/>
            <person name="Branco L.H.Z."/>
            <person name="Fiore M.F."/>
        </authorList>
    </citation>
    <scope>NUCLEOTIDE SEQUENCE [LARGE SCALE GENOMIC DNA]</scope>
    <source>
        <strain evidence="5">CCIBt3563</strain>
    </source>
</reference>
<dbReference type="InterPro" id="IPR003790">
    <property type="entry name" value="GHL10"/>
</dbReference>
<dbReference type="SUPFAM" id="SSF51445">
    <property type="entry name" value="(Trans)glycosidases"/>
    <property type="match status" value="1"/>
</dbReference>
<dbReference type="AlphaFoldDB" id="A0A7S6RGA7"/>
<dbReference type="RefSeq" id="WP_200989888.1">
    <property type="nucleotide sequence ID" value="NZ_CP063311.1"/>
</dbReference>
<evidence type="ECO:0000256" key="2">
    <source>
        <dbReference type="SAM" id="Phobius"/>
    </source>
</evidence>
<evidence type="ECO:0000256" key="1">
    <source>
        <dbReference type="ARBA" id="ARBA00022729"/>
    </source>
</evidence>
<dbReference type="KEGG" id="aee:IM676_09125"/>
<organism evidence="4 5">
    <name type="scientific">Anabaenopsis elenkinii CCIBt3563</name>
    <dbReference type="NCBI Taxonomy" id="2779889"/>
    <lineage>
        <taxon>Bacteria</taxon>
        <taxon>Bacillati</taxon>
        <taxon>Cyanobacteriota</taxon>
        <taxon>Cyanophyceae</taxon>
        <taxon>Nostocales</taxon>
        <taxon>Nodulariaceae</taxon>
        <taxon>Anabaenopsis</taxon>
    </lineage>
</organism>
<evidence type="ECO:0000259" key="3">
    <source>
        <dbReference type="Pfam" id="PF02638"/>
    </source>
</evidence>
<gene>
    <name evidence="4" type="ORF">IM676_09125</name>
</gene>
<dbReference type="PANTHER" id="PTHR43405:SF1">
    <property type="entry name" value="GLYCOSYL HYDROLASE DIGH"/>
    <property type="match status" value="1"/>
</dbReference>
<proteinExistence type="predicted"/>
<dbReference type="Pfam" id="PF02638">
    <property type="entry name" value="GHL10"/>
    <property type="match status" value="1"/>
</dbReference>
<accession>A0A7S6RGA7</accession>
<keyword evidence="5" id="KW-1185">Reference proteome</keyword>
<feature type="transmembrane region" description="Helical" evidence="2">
    <location>
        <begin position="12"/>
        <end position="32"/>
    </location>
</feature>
<protein>
    <submittedName>
        <fullName evidence="4">Family 10 glycosylhydrolase</fullName>
    </submittedName>
</protein>
<dbReference type="Gene3D" id="3.20.20.80">
    <property type="entry name" value="Glycosidases"/>
    <property type="match status" value="1"/>
</dbReference>
<keyword evidence="4" id="KW-0378">Hydrolase</keyword>